<evidence type="ECO:0000259" key="4">
    <source>
        <dbReference type="PROSITE" id="PS50110"/>
    </source>
</evidence>
<dbReference type="GO" id="GO:0006355">
    <property type="term" value="P:regulation of DNA-templated transcription"/>
    <property type="evidence" value="ECO:0007669"/>
    <property type="project" value="InterPro"/>
</dbReference>
<dbReference type="InterPro" id="IPR039420">
    <property type="entry name" value="WalR-like"/>
</dbReference>
<protein>
    <submittedName>
        <fullName evidence="5">TxnRg4</fullName>
    </submittedName>
</protein>
<name>A0A0K1H343_9ACTN</name>
<evidence type="ECO:0000313" key="5">
    <source>
        <dbReference type="EMBL" id="AKT74265.1"/>
    </source>
</evidence>
<dbReference type="PROSITE" id="PS50110">
    <property type="entry name" value="RESPONSE_REGULATORY"/>
    <property type="match status" value="1"/>
</dbReference>
<dbReference type="InterPro" id="IPR011006">
    <property type="entry name" value="CheY-like_superfamily"/>
</dbReference>
<keyword evidence="2" id="KW-0597">Phosphoprotein</keyword>
<feature type="modified residue" description="4-aspartylphosphate" evidence="2">
    <location>
        <position position="55"/>
    </location>
</feature>
<evidence type="ECO:0000256" key="2">
    <source>
        <dbReference type="PROSITE-ProRule" id="PRU00169"/>
    </source>
</evidence>
<dbReference type="AlphaFoldDB" id="A0A0K1H343"/>
<dbReference type="PRINTS" id="PR00038">
    <property type="entry name" value="HTHLUXR"/>
</dbReference>
<dbReference type="InterPro" id="IPR000792">
    <property type="entry name" value="Tscrpt_reg_LuxR_C"/>
</dbReference>
<dbReference type="SUPFAM" id="SSF52172">
    <property type="entry name" value="CheY-like"/>
    <property type="match status" value="1"/>
</dbReference>
<dbReference type="PROSITE" id="PS00622">
    <property type="entry name" value="HTH_LUXR_1"/>
    <property type="match status" value="1"/>
</dbReference>
<feature type="domain" description="Response regulatory" evidence="4">
    <location>
        <begin position="4"/>
        <end position="120"/>
    </location>
</feature>
<keyword evidence="1" id="KW-0238">DNA-binding</keyword>
<dbReference type="GO" id="GO:0000160">
    <property type="term" value="P:phosphorelay signal transduction system"/>
    <property type="evidence" value="ECO:0007669"/>
    <property type="project" value="InterPro"/>
</dbReference>
<dbReference type="SMART" id="SM00421">
    <property type="entry name" value="HTH_LUXR"/>
    <property type="match status" value="1"/>
</dbReference>
<dbReference type="PROSITE" id="PS50043">
    <property type="entry name" value="HTH_LUXR_2"/>
    <property type="match status" value="1"/>
</dbReference>
<feature type="domain" description="HTH luxR-type" evidence="3">
    <location>
        <begin position="135"/>
        <end position="200"/>
    </location>
</feature>
<dbReference type="PANTHER" id="PTHR43214">
    <property type="entry name" value="TWO-COMPONENT RESPONSE REGULATOR"/>
    <property type="match status" value="1"/>
</dbReference>
<dbReference type="SMART" id="SM00448">
    <property type="entry name" value="REC"/>
    <property type="match status" value="1"/>
</dbReference>
<evidence type="ECO:0000256" key="1">
    <source>
        <dbReference type="ARBA" id="ARBA00023125"/>
    </source>
</evidence>
<dbReference type="GO" id="GO:0003677">
    <property type="term" value="F:DNA binding"/>
    <property type="evidence" value="ECO:0007669"/>
    <property type="project" value="UniProtKB-KW"/>
</dbReference>
<dbReference type="CDD" id="cd06170">
    <property type="entry name" value="LuxR_C_like"/>
    <property type="match status" value="1"/>
</dbReference>
<dbReference type="EMBL" id="KP410250">
    <property type="protein sequence ID" value="AKT74265.1"/>
    <property type="molecule type" value="Genomic_DNA"/>
</dbReference>
<organism evidence="5">
    <name type="scientific">Streptomyces bottropensis</name>
    <dbReference type="NCBI Taxonomy" id="42235"/>
    <lineage>
        <taxon>Bacteria</taxon>
        <taxon>Bacillati</taxon>
        <taxon>Actinomycetota</taxon>
        <taxon>Actinomycetes</taxon>
        <taxon>Kitasatosporales</taxon>
        <taxon>Streptomycetaceae</taxon>
        <taxon>Streptomyces</taxon>
    </lineage>
</organism>
<dbReference type="InterPro" id="IPR001789">
    <property type="entry name" value="Sig_transdc_resp-reg_receiver"/>
</dbReference>
<accession>A0A0K1H343</accession>
<dbReference type="PANTHER" id="PTHR43214:SF42">
    <property type="entry name" value="TRANSCRIPTIONAL REGULATORY PROTEIN DESR"/>
    <property type="match status" value="1"/>
</dbReference>
<evidence type="ECO:0000259" key="3">
    <source>
        <dbReference type="PROSITE" id="PS50043"/>
    </source>
</evidence>
<sequence length="203" mass="22041">MPVRVLIAEDVAMLREALVALLDLEWDLEVVAAVARGDAIVPTALRTQPDVAVIDINLPGIDGLSAATELHRELPNCRTIMLTGLGRAGTLRRALDARVSGFLLKDSDPHRLAHAIRAVAAGQRAIDPELALSAWDVQESPLTRRELEVLRLAAQGAEAEEIAGRLFLSRGTVRNYLTSIVTKLNARNRVDAIRIAEQAGWIP</sequence>
<dbReference type="Pfam" id="PF00196">
    <property type="entry name" value="GerE"/>
    <property type="match status" value="1"/>
</dbReference>
<reference evidence="5" key="1">
    <citation type="journal article" date="2015" name="Chem. Sci.">
        <title>Biosynthesis of trioxacarcin revealing a different starter unit and complex tailoring steps for type II polyketide synthase.</title>
        <authorList>
            <person name="Zhang M."/>
            <person name="Hou X.-F."/>
            <person name="Qi L.-H."/>
            <person name="Yin Y."/>
            <person name="Li Q."/>
            <person name="Pan H.-X."/>
            <person name="Chen X.-Y."/>
            <person name="Tang G.-L."/>
        </authorList>
    </citation>
    <scope>NUCLEOTIDE SEQUENCE</scope>
    <source>
        <strain evidence="5">DO-45</strain>
    </source>
</reference>
<dbReference type="Pfam" id="PF00072">
    <property type="entry name" value="Response_reg"/>
    <property type="match status" value="1"/>
</dbReference>
<dbReference type="Gene3D" id="3.40.50.2300">
    <property type="match status" value="1"/>
</dbReference>
<proteinExistence type="predicted"/>